<feature type="compositionally biased region" description="Basic and acidic residues" evidence="1">
    <location>
        <begin position="96"/>
        <end position="106"/>
    </location>
</feature>
<dbReference type="AlphaFoldDB" id="A0A2N0D9K6"/>
<proteinExistence type="predicted"/>
<comment type="caution">
    <text evidence="2">The sequence shown here is derived from an EMBL/GenBank/DDBJ whole genome shotgun (WGS) entry which is preliminary data.</text>
</comment>
<evidence type="ECO:0000256" key="1">
    <source>
        <dbReference type="SAM" id="MobiDB-lite"/>
    </source>
</evidence>
<protein>
    <recommendedName>
        <fullName evidence="4">Antitoxin VbhA domain-containing protein</fullName>
    </recommendedName>
</protein>
<name>A0A2N0D9K6_RHISU</name>
<reference evidence="2 3" key="1">
    <citation type="submission" date="2017-11" db="EMBL/GenBank/DDBJ databases">
        <authorList>
            <person name="Han C.G."/>
        </authorList>
    </citation>
    <scope>NUCLEOTIDE SEQUENCE [LARGE SCALE GENOMIC DNA]</scope>
    <source>
        <strain evidence="2 3">HCNT1</strain>
    </source>
</reference>
<dbReference type="Proteomes" id="UP000232164">
    <property type="component" value="Unassembled WGS sequence"/>
</dbReference>
<organism evidence="2 3">
    <name type="scientific">Rhizobium sullae</name>
    <name type="common">Rhizobium hedysari</name>
    <dbReference type="NCBI Taxonomy" id="50338"/>
    <lineage>
        <taxon>Bacteria</taxon>
        <taxon>Pseudomonadati</taxon>
        <taxon>Pseudomonadota</taxon>
        <taxon>Alphaproteobacteria</taxon>
        <taxon>Hyphomicrobiales</taxon>
        <taxon>Rhizobiaceae</taxon>
        <taxon>Rhizobium/Agrobacterium group</taxon>
        <taxon>Rhizobium</taxon>
    </lineage>
</organism>
<accession>A0A2N0D9K6</accession>
<feature type="region of interest" description="Disordered" evidence="1">
    <location>
        <begin position="60"/>
        <end position="118"/>
    </location>
</feature>
<sequence length="118" mass="13475">MTIGSRRAAVTKALGRARRLGIEIDPDPAFHMLIECWVKGELAMPQIRERYLALLKEREQSRREWKGRSGLSVATEPEDAAESSLMGGTEAIGMQEGDRQREEKSHPRLPKRRRPRKP</sequence>
<evidence type="ECO:0000313" key="2">
    <source>
        <dbReference type="EMBL" id="PKA42793.1"/>
    </source>
</evidence>
<gene>
    <name evidence="2" type="ORF">CWR43_15370</name>
</gene>
<dbReference type="EMBL" id="PIQN01000009">
    <property type="protein sequence ID" value="PKA42793.1"/>
    <property type="molecule type" value="Genomic_DNA"/>
</dbReference>
<evidence type="ECO:0008006" key="4">
    <source>
        <dbReference type="Google" id="ProtNLM"/>
    </source>
</evidence>
<feature type="compositionally biased region" description="Basic residues" evidence="1">
    <location>
        <begin position="107"/>
        <end position="118"/>
    </location>
</feature>
<evidence type="ECO:0000313" key="3">
    <source>
        <dbReference type="Proteomes" id="UP000232164"/>
    </source>
</evidence>
<reference evidence="2 3" key="2">
    <citation type="submission" date="2017-12" db="EMBL/GenBank/DDBJ databases">
        <title>Genome sequence of Rhizobium sullae HCNT1 isolated from Sulla coronaria nodules and featuring peculiar denitrification phenotypes.</title>
        <authorList>
            <person name="De Diego-Diaz B."/>
            <person name="Treu L."/>
            <person name="Campanaro S."/>
            <person name="Da Silva Duarte V."/>
            <person name="Basaglia M."/>
            <person name="Favaro L."/>
            <person name="Casella S."/>
            <person name="Squartini A."/>
        </authorList>
    </citation>
    <scope>NUCLEOTIDE SEQUENCE [LARGE SCALE GENOMIC DNA]</scope>
    <source>
        <strain evidence="2 3">HCNT1</strain>
    </source>
</reference>